<organism evidence="8 9">
    <name type="scientific">Pyrocoelia pectoralis</name>
    <dbReference type="NCBI Taxonomy" id="417401"/>
    <lineage>
        <taxon>Eukaryota</taxon>
        <taxon>Metazoa</taxon>
        <taxon>Ecdysozoa</taxon>
        <taxon>Arthropoda</taxon>
        <taxon>Hexapoda</taxon>
        <taxon>Insecta</taxon>
        <taxon>Pterygota</taxon>
        <taxon>Neoptera</taxon>
        <taxon>Endopterygota</taxon>
        <taxon>Coleoptera</taxon>
        <taxon>Polyphaga</taxon>
        <taxon>Elateriformia</taxon>
        <taxon>Elateroidea</taxon>
        <taxon>Lampyridae</taxon>
        <taxon>Lampyrinae</taxon>
        <taxon>Pyrocoelia</taxon>
    </lineage>
</organism>
<dbReference type="SMART" id="SM00335">
    <property type="entry name" value="ANX"/>
    <property type="match status" value="4"/>
</dbReference>
<proteinExistence type="inferred from homology"/>
<dbReference type="GO" id="GO:0001786">
    <property type="term" value="F:phosphatidylserine binding"/>
    <property type="evidence" value="ECO:0007669"/>
    <property type="project" value="TreeGrafter"/>
</dbReference>
<dbReference type="Proteomes" id="UP001329430">
    <property type="component" value="Chromosome 8"/>
</dbReference>
<evidence type="ECO:0000256" key="1">
    <source>
        <dbReference type="ARBA" id="ARBA00007831"/>
    </source>
</evidence>
<dbReference type="SUPFAM" id="SSF47565">
    <property type="entry name" value="Insect pheromone/odorant-binding proteins"/>
    <property type="match status" value="1"/>
</dbReference>
<dbReference type="GO" id="GO:0005544">
    <property type="term" value="F:calcium-dependent phospholipid binding"/>
    <property type="evidence" value="ECO:0007669"/>
    <property type="project" value="UniProtKB-KW"/>
</dbReference>
<dbReference type="GO" id="GO:0012506">
    <property type="term" value="C:vesicle membrane"/>
    <property type="evidence" value="ECO:0007669"/>
    <property type="project" value="TreeGrafter"/>
</dbReference>
<dbReference type="GO" id="GO:0005509">
    <property type="term" value="F:calcium ion binding"/>
    <property type="evidence" value="ECO:0007669"/>
    <property type="project" value="InterPro"/>
</dbReference>
<feature type="transmembrane region" description="Helical" evidence="7">
    <location>
        <begin position="9"/>
        <end position="27"/>
    </location>
</feature>
<dbReference type="InterPro" id="IPR018502">
    <property type="entry name" value="Annexin_repeat"/>
</dbReference>
<dbReference type="Gene3D" id="1.10.238.20">
    <property type="entry name" value="Pheromone/general odorant binding protein domain"/>
    <property type="match status" value="1"/>
</dbReference>
<dbReference type="InterPro" id="IPR037104">
    <property type="entry name" value="Annexin_sf"/>
</dbReference>
<dbReference type="GO" id="GO:0005549">
    <property type="term" value="F:odorant binding"/>
    <property type="evidence" value="ECO:0007669"/>
    <property type="project" value="InterPro"/>
</dbReference>
<evidence type="ECO:0000256" key="7">
    <source>
        <dbReference type="SAM" id="Phobius"/>
    </source>
</evidence>
<keyword evidence="4 6" id="KW-0041">Annexin</keyword>
<dbReference type="PANTHER" id="PTHR10502:SF177">
    <property type="entry name" value="ANNEXIN B10"/>
    <property type="match status" value="1"/>
</dbReference>
<keyword evidence="3 6" id="KW-0106">Calcium</keyword>
<dbReference type="InterPro" id="IPR036728">
    <property type="entry name" value="PBP_GOBP_sf"/>
</dbReference>
<keyword evidence="7" id="KW-0472">Membrane</keyword>
<dbReference type="GO" id="GO:0005737">
    <property type="term" value="C:cytoplasm"/>
    <property type="evidence" value="ECO:0007669"/>
    <property type="project" value="TreeGrafter"/>
</dbReference>
<dbReference type="FunFam" id="1.10.220.10:FF:000004">
    <property type="entry name" value="Annexin"/>
    <property type="match status" value="1"/>
</dbReference>
<keyword evidence="7" id="KW-0812">Transmembrane</keyword>
<dbReference type="GO" id="GO:0005886">
    <property type="term" value="C:plasma membrane"/>
    <property type="evidence" value="ECO:0007669"/>
    <property type="project" value="TreeGrafter"/>
</dbReference>
<comment type="domain">
    <text evidence="6">A pair of annexin repeats may form one binding site for calcium and phospholipid.</text>
</comment>
<evidence type="ECO:0000256" key="4">
    <source>
        <dbReference type="ARBA" id="ARBA00023216"/>
    </source>
</evidence>
<dbReference type="PROSITE" id="PS00223">
    <property type="entry name" value="ANNEXIN_1"/>
    <property type="match status" value="2"/>
</dbReference>
<dbReference type="AlphaFoldDB" id="A0AAN7ZAM3"/>
<keyword evidence="2 6" id="KW-0677">Repeat</keyword>
<keyword evidence="5 6" id="KW-0111">Calcium/phospholipid-binding</keyword>
<gene>
    <name evidence="8" type="ORF">RI129_011241</name>
</gene>
<evidence type="ECO:0000313" key="8">
    <source>
        <dbReference type="EMBL" id="KAK5640430.1"/>
    </source>
</evidence>
<dbReference type="CDD" id="cd23992">
    <property type="entry name" value="PBP_GOBP"/>
    <property type="match status" value="1"/>
</dbReference>
<reference evidence="8 9" key="1">
    <citation type="journal article" date="2024" name="Insects">
        <title>An Improved Chromosome-Level Genome Assembly of the Firefly Pyrocoelia pectoralis.</title>
        <authorList>
            <person name="Fu X."/>
            <person name="Meyer-Rochow V.B."/>
            <person name="Ballantyne L."/>
            <person name="Zhu X."/>
        </authorList>
    </citation>
    <scope>NUCLEOTIDE SEQUENCE [LARGE SCALE GENOMIC DNA]</scope>
    <source>
        <strain evidence="8">XCY_ONT2</strain>
    </source>
</reference>
<dbReference type="Gene3D" id="1.10.220.10">
    <property type="entry name" value="Annexin"/>
    <property type="match status" value="4"/>
</dbReference>
<dbReference type="FunFam" id="1.10.220.10:FF:000010">
    <property type="entry name" value="Annexin"/>
    <property type="match status" value="1"/>
</dbReference>
<sequence>MYNTLIKSVLYIILTFICLGYAAALYYTDSRTRIVIGDDPNAAHCIRKFNIDVKKLEQALNSVPVPDDDSNLNRYMGCVWNQLGKIDGNGNVKVEAIENLVDQVVMSQTEYIIQQVDDLKESIVSKCKNLTGRCLGQKVRTPTVYPREGFSVVEDGETLRAAMKGFGTDEDAVIDIICTRSNWQRQQIATFFEEQLGRDLIDDLKSELGGNFEDVVVALVRPPTEYLCKHLHKAMKGAGTNEDTLIEILCTRNNDEIREIVETYEQMYDRPLAEQMCSETAGDLRRLLTFIVTGTRDDSNEVDVGLAREQAEELYSAGEGRLGTEESTFSKILGHENFDQLRQIFEEYKNISGNTIEQALKHEVDGDYLKALLAIVECVQSPPAYFAKRLYDAMIGAGTDDETLIRIIVSRSEIDLGSIKEEFERIYDKTLESMVANETSGDYKHALLALLR</sequence>
<dbReference type="InterPro" id="IPR001464">
    <property type="entry name" value="Annexin"/>
</dbReference>
<dbReference type="Pfam" id="PF00191">
    <property type="entry name" value="Annexin"/>
    <property type="match status" value="4"/>
</dbReference>
<dbReference type="PANTHER" id="PTHR10502">
    <property type="entry name" value="ANNEXIN"/>
    <property type="match status" value="1"/>
</dbReference>
<dbReference type="GO" id="GO:0005634">
    <property type="term" value="C:nucleus"/>
    <property type="evidence" value="ECO:0007669"/>
    <property type="project" value="TreeGrafter"/>
</dbReference>
<protein>
    <recommendedName>
        <fullName evidence="6">Annexin</fullName>
    </recommendedName>
</protein>
<accession>A0AAN7ZAM3</accession>
<evidence type="ECO:0000313" key="9">
    <source>
        <dbReference type="Proteomes" id="UP001329430"/>
    </source>
</evidence>
<comment type="similarity">
    <text evidence="1 6">Belongs to the annexin family.</text>
</comment>
<evidence type="ECO:0000256" key="3">
    <source>
        <dbReference type="ARBA" id="ARBA00022837"/>
    </source>
</evidence>
<dbReference type="Pfam" id="PF01395">
    <property type="entry name" value="PBP_GOBP"/>
    <property type="match status" value="1"/>
</dbReference>
<evidence type="ECO:0000256" key="6">
    <source>
        <dbReference type="RuleBase" id="RU003540"/>
    </source>
</evidence>
<dbReference type="PRINTS" id="PR00196">
    <property type="entry name" value="ANNEXIN"/>
</dbReference>
<dbReference type="FunFam" id="1.10.220.10:FF:000001">
    <property type="entry name" value="Annexin"/>
    <property type="match status" value="1"/>
</dbReference>
<dbReference type="PROSITE" id="PS51897">
    <property type="entry name" value="ANNEXIN_2"/>
    <property type="match status" value="4"/>
</dbReference>
<evidence type="ECO:0000256" key="2">
    <source>
        <dbReference type="ARBA" id="ARBA00022737"/>
    </source>
</evidence>
<dbReference type="InterPro" id="IPR018252">
    <property type="entry name" value="Annexin_repeat_CS"/>
</dbReference>
<dbReference type="InterPro" id="IPR006170">
    <property type="entry name" value="PBP/GOBP"/>
</dbReference>
<comment type="caution">
    <text evidence="8">The sequence shown here is derived from an EMBL/GenBank/DDBJ whole genome shotgun (WGS) entry which is preliminary data.</text>
</comment>
<dbReference type="SUPFAM" id="SSF47874">
    <property type="entry name" value="Annexin"/>
    <property type="match status" value="1"/>
</dbReference>
<keyword evidence="7" id="KW-1133">Transmembrane helix</keyword>
<dbReference type="EMBL" id="JAVRBK010000008">
    <property type="protein sequence ID" value="KAK5640430.1"/>
    <property type="molecule type" value="Genomic_DNA"/>
</dbReference>
<evidence type="ECO:0000256" key="5">
    <source>
        <dbReference type="ARBA" id="ARBA00023302"/>
    </source>
</evidence>
<name>A0AAN7ZAM3_9COLE</name>
<keyword evidence="9" id="KW-1185">Reference proteome</keyword>
<dbReference type="FunFam" id="1.10.220.10:FF:000002">
    <property type="entry name" value="Annexin"/>
    <property type="match status" value="1"/>
</dbReference>